<name>A0A7V3N4Q0_UNCC3</name>
<keyword evidence="4 6" id="KW-1133">Transmembrane helix</keyword>
<dbReference type="AlphaFoldDB" id="A0A7V3N4Q0"/>
<dbReference type="PANTHER" id="PTHR30250:SF26">
    <property type="entry name" value="PSMA PROTEIN"/>
    <property type="match status" value="1"/>
</dbReference>
<evidence type="ECO:0000256" key="4">
    <source>
        <dbReference type="ARBA" id="ARBA00022989"/>
    </source>
</evidence>
<feature type="transmembrane region" description="Helical" evidence="6">
    <location>
        <begin position="210"/>
        <end position="229"/>
    </location>
</feature>
<proteinExistence type="predicted"/>
<keyword evidence="3 6" id="KW-0812">Transmembrane</keyword>
<dbReference type="Pfam" id="PF01943">
    <property type="entry name" value="Polysacc_synt"/>
    <property type="match status" value="1"/>
</dbReference>
<feature type="transmembrane region" description="Helical" evidence="6">
    <location>
        <begin position="104"/>
        <end position="127"/>
    </location>
</feature>
<feature type="transmembrane region" description="Helical" evidence="6">
    <location>
        <begin position="294"/>
        <end position="314"/>
    </location>
</feature>
<protein>
    <recommendedName>
        <fullName evidence="8">Polysaccharide biosynthesis protein C-terminal domain-containing protein</fullName>
    </recommendedName>
</protein>
<feature type="transmembrane region" description="Helical" evidence="6">
    <location>
        <begin position="395"/>
        <end position="417"/>
    </location>
</feature>
<comment type="subcellular location">
    <subcellularLocation>
        <location evidence="1">Cell membrane</location>
        <topology evidence="1">Multi-pass membrane protein</topology>
    </subcellularLocation>
</comment>
<keyword evidence="2" id="KW-1003">Cell membrane</keyword>
<reference evidence="7" key="1">
    <citation type="journal article" date="2020" name="mSystems">
        <title>Genome- and Community-Level Interaction Insights into Carbon Utilization and Element Cycling Functions of Hydrothermarchaeota in Hydrothermal Sediment.</title>
        <authorList>
            <person name="Zhou Z."/>
            <person name="Liu Y."/>
            <person name="Xu W."/>
            <person name="Pan J."/>
            <person name="Luo Z.H."/>
            <person name="Li M."/>
        </authorList>
    </citation>
    <scope>NUCLEOTIDE SEQUENCE [LARGE SCALE GENOMIC DNA]</scope>
    <source>
        <strain evidence="7">SpSt-757</strain>
    </source>
</reference>
<feature type="transmembrane region" description="Helical" evidence="6">
    <location>
        <begin position="423"/>
        <end position="442"/>
    </location>
</feature>
<dbReference type="InterPro" id="IPR002797">
    <property type="entry name" value="Polysacc_synth"/>
</dbReference>
<comment type="caution">
    <text evidence="7">The sequence shown here is derived from an EMBL/GenBank/DDBJ whole genome shotgun (WGS) entry which is preliminary data.</text>
</comment>
<feature type="transmembrane region" description="Helical" evidence="6">
    <location>
        <begin position="59"/>
        <end position="79"/>
    </location>
</feature>
<evidence type="ECO:0000256" key="2">
    <source>
        <dbReference type="ARBA" id="ARBA00022475"/>
    </source>
</evidence>
<evidence type="ECO:0000256" key="5">
    <source>
        <dbReference type="ARBA" id="ARBA00023136"/>
    </source>
</evidence>
<organism evidence="7">
    <name type="scientific">candidate division CPR3 bacterium</name>
    <dbReference type="NCBI Taxonomy" id="2268181"/>
    <lineage>
        <taxon>Bacteria</taxon>
        <taxon>Bacteria division CPR3</taxon>
    </lineage>
</organism>
<dbReference type="GO" id="GO:0005886">
    <property type="term" value="C:plasma membrane"/>
    <property type="evidence" value="ECO:0007669"/>
    <property type="project" value="UniProtKB-SubCell"/>
</dbReference>
<evidence type="ECO:0000256" key="1">
    <source>
        <dbReference type="ARBA" id="ARBA00004651"/>
    </source>
</evidence>
<evidence type="ECO:0000256" key="6">
    <source>
        <dbReference type="SAM" id="Phobius"/>
    </source>
</evidence>
<accession>A0A7V3N4Q0</accession>
<feature type="transmembrane region" description="Helical" evidence="6">
    <location>
        <begin position="25"/>
        <end position="47"/>
    </location>
</feature>
<gene>
    <name evidence="7" type="ORF">ENV41_00165</name>
</gene>
<dbReference type="PANTHER" id="PTHR30250">
    <property type="entry name" value="PST FAMILY PREDICTED COLANIC ACID TRANSPORTER"/>
    <property type="match status" value="1"/>
</dbReference>
<feature type="transmembrane region" description="Helical" evidence="6">
    <location>
        <begin position="335"/>
        <end position="355"/>
    </location>
</feature>
<evidence type="ECO:0000256" key="3">
    <source>
        <dbReference type="ARBA" id="ARBA00022692"/>
    </source>
</evidence>
<evidence type="ECO:0008006" key="8">
    <source>
        <dbReference type="Google" id="ProtNLM"/>
    </source>
</evidence>
<feature type="transmembrane region" description="Helical" evidence="6">
    <location>
        <begin position="367"/>
        <end position="383"/>
    </location>
</feature>
<feature type="transmembrane region" description="Helical" evidence="6">
    <location>
        <begin position="182"/>
        <end position="204"/>
    </location>
</feature>
<sequence>MINKGNLFTNHAVTILDLLRENRRILIGSVSSTIARITTILCGLLSTGLAAKRLTIEEFGFWAILQTFMGLFSVFDFGFRSSLSNRLAATVSLGCHKTDNMAKVFFCSIFNFQLLIAIVGVVLVFQLNTKIPWPSILRVHEPTMVHYAGITMCNAIALVLLANPFTLVTPLLYAYQKVHIDAILGSIQSIVLLLLLFFLLLFGFSFPKLVFIYFLGYLLTWLARVIYVFRHLGWSPVWVPIEIQLKNVKSITRKSCEFFFLNLSAVIVSNTGTFFSGISSGLATAGLYNVIQRLFNLLIVLHFAVATAFNPVLTRLAWSGEWEEAEKKLRFSFRIIYPSIFLFGVTGIWILHPLIVEIWTGLTVRDYFLVGLFGITTCMYGWGNTNSLFLNCLGIVKAQALFSFASVPAYLLLAYWLGGVFGTYGIIIANLVPVATGALYFHHYTKKKIKEKAVFV</sequence>
<dbReference type="EMBL" id="DTGG01000008">
    <property type="protein sequence ID" value="HFZ08533.1"/>
    <property type="molecule type" value="Genomic_DNA"/>
</dbReference>
<evidence type="ECO:0000313" key="7">
    <source>
        <dbReference type="EMBL" id="HFZ08533.1"/>
    </source>
</evidence>
<keyword evidence="5 6" id="KW-0472">Membrane</keyword>
<dbReference type="InterPro" id="IPR050833">
    <property type="entry name" value="Poly_Biosynth_Transport"/>
</dbReference>
<feature type="transmembrane region" description="Helical" evidence="6">
    <location>
        <begin position="259"/>
        <end position="288"/>
    </location>
</feature>
<feature type="transmembrane region" description="Helical" evidence="6">
    <location>
        <begin position="147"/>
        <end position="175"/>
    </location>
</feature>